<evidence type="ECO:0000256" key="8">
    <source>
        <dbReference type="RuleBase" id="RU364068"/>
    </source>
</evidence>
<dbReference type="EC" id="3.1.3.25" evidence="8"/>
<comment type="caution">
    <text evidence="10">The sequence shown here is derived from an EMBL/GenBank/DDBJ whole genome shotgun (WGS) entry which is preliminary data.</text>
</comment>
<dbReference type="InterPro" id="IPR033942">
    <property type="entry name" value="IMPase"/>
</dbReference>
<accession>A0A3R8YQB7</accession>
<dbReference type="PROSITE" id="PS00629">
    <property type="entry name" value="IMP_1"/>
    <property type="match status" value="1"/>
</dbReference>
<evidence type="ECO:0000256" key="9">
    <source>
        <dbReference type="SAM" id="MobiDB-lite"/>
    </source>
</evidence>
<keyword evidence="4 7" id="KW-0479">Metal-binding</keyword>
<feature type="binding site" evidence="7">
    <location>
        <position position="92"/>
    </location>
    <ligand>
        <name>Mg(2+)</name>
        <dbReference type="ChEBI" id="CHEBI:18420"/>
        <label>1</label>
        <note>catalytic</note>
    </ligand>
</feature>
<gene>
    <name evidence="10" type="ORF">EIP75_05065</name>
</gene>
<keyword evidence="6 7" id="KW-0460">Magnesium</keyword>
<dbReference type="OrthoDB" id="9785695at2"/>
<feature type="region of interest" description="Disordered" evidence="9">
    <location>
        <begin position="281"/>
        <end position="300"/>
    </location>
</feature>
<dbReference type="FunFam" id="3.30.540.10:FF:000003">
    <property type="entry name" value="Inositol-1-monophosphatase"/>
    <property type="match status" value="1"/>
</dbReference>
<keyword evidence="11" id="KW-1185">Reference proteome</keyword>
<dbReference type="Pfam" id="PF00459">
    <property type="entry name" value="Inositol_P"/>
    <property type="match status" value="1"/>
</dbReference>
<evidence type="ECO:0000256" key="5">
    <source>
        <dbReference type="ARBA" id="ARBA00022801"/>
    </source>
</evidence>
<dbReference type="InterPro" id="IPR022337">
    <property type="entry name" value="Inositol_monophosphatase_SuhB"/>
</dbReference>
<dbReference type="Gene3D" id="3.40.190.80">
    <property type="match status" value="1"/>
</dbReference>
<dbReference type="GO" id="GO:0046854">
    <property type="term" value="P:phosphatidylinositol phosphate biosynthetic process"/>
    <property type="evidence" value="ECO:0007669"/>
    <property type="project" value="InterPro"/>
</dbReference>
<evidence type="ECO:0000256" key="7">
    <source>
        <dbReference type="PIRSR" id="PIRSR600760-2"/>
    </source>
</evidence>
<evidence type="ECO:0000256" key="2">
    <source>
        <dbReference type="ARBA" id="ARBA00001946"/>
    </source>
</evidence>
<proteinExistence type="inferred from homology"/>
<name>A0A3R8YQB7_9BURK</name>
<dbReference type="RefSeq" id="WP_125242141.1">
    <property type="nucleotide sequence ID" value="NZ_RSED01000003.1"/>
</dbReference>
<dbReference type="PANTHER" id="PTHR20854:SF4">
    <property type="entry name" value="INOSITOL-1-MONOPHOSPHATASE-RELATED"/>
    <property type="match status" value="1"/>
</dbReference>
<dbReference type="PRINTS" id="PR00377">
    <property type="entry name" value="IMPHPHTASES"/>
</dbReference>
<sequence length="355" mass="38324">MSQAALHPMLNIAIKAARAAGAIINRASLDVDRLTVSSKSHNDFVTEVDQAAEEAIIDIILAAYPSHGILAEESGQSRGNKSSEFVWIIDPLDGTTNFIHGFPVYAVSIALAWRGQVQQAVVYDPSRNDLFYASRGKGAFMNDRRLRVSKRTRMLDSLIGTGFPFRKGDNFQRYLKMFEEVMVQCAGVRRPGAAALDLCYVAAGFYDGFFETGLSPWDIAAGSLMITEAGGLVGNFTGEADFLFQREVVAGNPRIYGQLVQILSPYTRVIKDDPKDASGLGASASGIGSYGDDAEAEEDDATLQALKDAEEAQQAEPKPVVRKRITAAAKAAEVAAEQADQPPRRRSPPSGDAPF</sequence>
<feature type="binding site" evidence="7">
    <location>
        <position position="72"/>
    </location>
    <ligand>
        <name>Mg(2+)</name>
        <dbReference type="ChEBI" id="CHEBI:18420"/>
        <label>1</label>
        <note>catalytic</note>
    </ligand>
</feature>
<evidence type="ECO:0000313" key="10">
    <source>
        <dbReference type="EMBL" id="RRS05573.1"/>
    </source>
</evidence>
<reference evidence="10 11" key="1">
    <citation type="submission" date="2018-12" db="EMBL/GenBank/DDBJ databases">
        <title>The whole draft genome of Aquabacterium sp. SJQ9.</title>
        <authorList>
            <person name="Sun L."/>
            <person name="Gao X."/>
            <person name="Chen W."/>
            <person name="Huang K."/>
        </authorList>
    </citation>
    <scope>NUCLEOTIDE SEQUENCE [LARGE SCALE GENOMIC DNA]</scope>
    <source>
        <strain evidence="10 11">SJQ9</strain>
    </source>
</reference>
<dbReference type="GO" id="GO:0007165">
    <property type="term" value="P:signal transduction"/>
    <property type="evidence" value="ECO:0007669"/>
    <property type="project" value="TreeGrafter"/>
</dbReference>
<dbReference type="SUPFAM" id="SSF56655">
    <property type="entry name" value="Carbohydrate phosphatase"/>
    <property type="match status" value="1"/>
</dbReference>
<dbReference type="InterPro" id="IPR000760">
    <property type="entry name" value="Inositol_monophosphatase-like"/>
</dbReference>
<dbReference type="PRINTS" id="PR01959">
    <property type="entry name" value="SBIMPHPHTASE"/>
</dbReference>
<evidence type="ECO:0000256" key="3">
    <source>
        <dbReference type="ARBA" id="ARBA00009759"/>
    </source>
</evidence>
<dbReference type="PANTHER" id="PTHR20854">
    <property type="entry name" value="INOSITOL MONOPHOSPHATASE"/>
    <property type="match status" value="1"/>
</dbReference>
<evidence type="ECO:0000256" key="4">
    <source>
        <dbReference type="ARBA" id="ARBA00022723"/>
    </source>
</evidence>
<evidence type="ECO:0000256" key="1">
    <source>
        <dbReference type="ARBA" id="ARBA00001033"/>
    </source>
</evidence>
<evidence type="ECO:0000256" key="6">
    <source>
        <dbReference type="ARBA" id="ARBA00022842"/>
    </source>
</evidence>
<dbReference type="CDD" id="cd01639">
    <property type="entry name" value="IMPase"/>
    <property type="match status" value="1"/>
</dbReference>
<comment type="similarity">
    <text evidence="3 8">Belongs to the inositol monophosphatase superfamily.</text>
</comment>
<feature type="compositionally biased region" description="Low complexity" evidence="9">
    <location>
        <begin position="327"/>
        <end position="339"/>
    </location>
</feature>
<dbReference type="PROSITE" id="PS00630">
    <property type="entry name" value="IMP_2"/>
    <property type="match status" value="1"/>
</dbReference>
<organism evidence="10 11">
    <name type="scientific">Aquabacterium soli</name>
    <dbReference type="NCBI Taxonomy" id="2493092"/>
    <lineage>
        <taxon>Bacteria</taxon>
        <taxon>Pseudomonadati</taxon>
        <taxon>Pseudomonadota</taxon>
        <taxon>Betaproteobacteria</taxon>
        <taxon>Burkholderiales</taxon>
        <taxon>Aquabacterium</taxon>
    </lineage>
</organism>
<feature type="binding site" evidence="7">
    <location>
        <position position="218"/>
    </location>
    <ligand>
        <name>Mg(2+)</name>
        <dbReference type="ChEBI" id="CHEBI:18420"/>
        <label>1</label>
        <note>catalytic</note>
    </ligand>
</feature>
<dbReference type="EMBL" id="RSED01000003">
    <property type="protein sequence ID" value="RRS05573.1"/>
    <property type="molecule type" value="Genomic_DNA"/>
</dbReference>
<feature type="compositionally biased region" description="Low complexity" evidence="9">
    <location>
        <begin position="281"/>
        <end position="291"/>
    </location>
</feature>
<dbReference type="GO" id="GO:0006020">
    <property type="term" value="P:inositol metabolic process"/>
    <property type="evidence" value="ECO:0007669"/>
    <property type="project" value="TreeGrafter"/>
</dbReference>
<dbReference type="AlphaFoldDB" id="A0A3R8YQB7"/>
<feature type="binding site" evidence="7">
    <location>
        <position position="90"/>
    </location>
    <ligand>
        <name>Mg(2+)</name>
        <dbReference type="ChEBI" id="CHEBI:18420"/>
        <label>2</label>
    </ligand>
</feature>
<dbReference type="Gene3D" id="3.30.540.10">
    <property type="entry name" value="Fructose-1,6-Bisphosphatase, subunit A, domain 1"/>
    <property type="match status" value="1"/>
</dbReference>
<dbReference type="InterPro" id="IPR020583">
    <property type="entry name" value="Inositol_monoP_metal-BS"/>
</dbReference>
<dbReference type="GO" id="GO:0046872">
    <property type="term" value="F:metal ion binding"/>
    <property type="evidence" value="ECO:0007669"/>
    <property type="project" value="UniProtKB-KW"/>
</dbReference>
<keyword evidence="5 8" id="KW-0378">Hydrolase</keyword>
<protein>
    <recommendedName>
        <fullName evidence="8">Inositol-1-monophosphatase</fullName>
        <ecNumber evidence="8">3.1.3.25</ecNumber>
    </recommendedName>
</protein>
<comment type="cofactor">
    <cofactor evidence="2 7 8">
        <name>Mg(2+)</name>
        <dbReference type="ChEBI" id="CHEBI:18420"/>
    </cofactor>
</comment>
<evidence type="ECO:0000313" key="11">
    <source>
        <dbReference type="Proteomes" id="UP000269265"/>
    </source>
</evidence>
<feature type="region of interest" description="Disordered" evidence="9">
    <location>
        <begin position="305"/>
        <end position="355"/>
    </location>
</feature>
<dbReference type="GO" id="GO:0008934">
    <property type="term" value="F:inositol monophosphate 1-phosphatase activity"/>
    <property type="evidence" value="ECO:0007669"/>
    <property type="project" value="InterPro"/>
</dbReference>
<feature type="binding site" evidence="7">
    <location>
        <position position="93"/>
    </location>
    <ligand>
        <name>Mg(2+)</name>
        <dbReference type="ChEBI" id="CHEBI:18420"/>
        <label>2</label>
    </ligand>
</feature>
<dbReference type="InterPro" id="IPR020550">
    <property type="entry name" value="Inositol_monophosphatase_CS"/>
</dbReference>
<dbReference type="Proteomes" id="UP000269265">
    <property type="component" value="Unassembled WGS sequence"/>
</dbReference>
<comment type="catalytic activity">
    <reaction evidence="1 8">
        <text>a myo-inositol phosphate + H2O = myo-inositol + phosphate</text>
        <dbReference type="Rhea" id="RHEA:24056"/>
        <dbReference type="ChEBI" id="CHEBI:15377"/>
        <dbReference type="ChEBI" id="CHEBI:17268"/>
        <dbReference type="ChEBI" id="CHEBI:43474"/>
        <dbReference type="ChEBI" id="CHEBI:84139"/>
        <dbReference type="EC" id="3.1.3.25"/>
    </reaction>
</comment>